<dbReference type="Gene3D" id="1.10.1790.10">
    <property type="entry name" value="PRD domain"/>
    <property type="match status" value="2"/>
</dbReference>
<evidence type="ECO:0000313" key="4">
    <source>
        <dbReference type="Proteomes" id="UP000051908"/>
    </source>
</evidence>
<reference evidence="3 4" key="1">
    <citation type="journal article" date="2015" name="Genome Announc.">
        <title>Expanding the biotechnology potential of lactobacilli through comparative genomics of 213 strains and associated genera.</title>
        <authorList>
            <person name="Sun Z."/>
            <person name="Harris H.M."/>
            <person name="McCann A."/>
            <person name="Guo C."/>
            <person name="Argimon S."/>
            <person name="Zhang W."/>
            <person name="Yang X."/>
            <person name="Jeffery I.B."/>
            <person name="Cooney J.C."/>
            <person name="Kagawa T.F."/>
            <person name="Liu W."/>
            <person name="Song Y."/>
            <person name="Salvetti E."/>
            <person name="Wrobel A."/>
            <person name="Rasinkangas P."/>
            <person name="Parkhill J."/>
            <person name="Rea M.C."/>
            <person name="O'Sullivan O."/>
            <person name="Ritari J."/>
            <person name="Douillard F.P."/>
            <person name="Paul Ross R."/>
            <person name="Yang R."/>
            <person name="Briner A.E."/>
            <person name="Felis G.E."/>
            <person name="de Vos W.M."/>
            <person name="Barrangou R."/>
            <person name="Klaenhammer T.R."/>
            <person name="Caufield P.W."/>
            <person name="Cui Y."/>
            <person name="Zhang H."/>
            <person name="O'Toole P.W."/>
        </authorList>
    </citation>
    <scope>NUCLEOTIDE SEQUENCE [LARGE SCALE GENOMIC DNA]</scope>
    <source>
        <strain evidence="3 4">DSM 13238</strain>
    </source>
</reference>
<proteinExistence type="predicted"/>
<dbReference type="EMBL" id="AZES01000094">
    <property type="protein sequence ID" value="KRL30166.1"/>
    <property type="molecule type" value="Genomic_DNA"/>
</dbReference>
<feature type="domain" description="PRD" evidence="2">
    <location>
        <begin position="171"/>
        <end position="276"/>
    </location>
</feature>
<dbReference type="OrthoDB" id="9813552at2"/>
<feature type="domain" description="PRD" evidence="2">
    <location>
        <begin position="65"/>
        <end position="170"/>
    </location>
</feature>
<dbReference type="PANTHER" id="PTHR30185:SF15">
    <property type="entry name" value="CRYPTIC BETA-GLUCOSIDE BGL OPERON ANTITERMINATOR"/>
    <property type="match status" value="1"/>
</dbReference>
<protein>
    <submittedName>
        <fullName evidence="3">Transcription antiterminator</fullName>
    </submittedName>
</protein>
<dbReference type="SUPFAM" id="SSF50151">
    <property type="entry name" value="SacY-like RNA-binding domain"/>
    <property type="match status" value="1"/>
</dbReference>
<name>A0A0R1PCL5_9LACO</name>
<evidence type="ECO:0000259" key="2">
    <source>
        <dbReference type="PROSITE" id="PS51372"/>
    </source>
</evidence>
<dbReference type="SMART" id="SM01061">
    <property type="entry name" value="CAT_RBD"/>
    <property type="match status" value="1"/>
</dbReference>
<dbReference type="SUPFAM" id="SSF63520">
    <property type="entry name" value="PTS-regulatory domain, PRD"/>
    <property type="match status" value="2"/>
</dbReference>
<dbReference type="AlphaFoldDB" id="A0A0R1PCL5"/>
<evidence type="ECO:0000313" key="3">
    <source>
        <dbReference type="EMBL" id="KRL30166.1"/>
    </source>
</evidence>
<keyword evidence="4" id="KW-1185">Reference proteome</keyword>
<dbReference type="Pfam" id="PF00874">
    <property type="entry name" value="PRD"/>
    <property type="match status" value="2"/>
</dbReference>
<dbReference type="InterPro" id="IPR036634">
    <property type="entry name" value="PRD_sf"/>
</dbReference>
<keyword evidence="1" id="KW-0677">Repeat</keyword>
<dbReference type="InterPro" id="IPR011608">
    <property type="entry name" value="PRD"/>
</dbReference>
<dbReference type="Pfam" id="PF03123">
    <property type="entry name" value="CAT_RBD"/>
    <property type="match status" value="1"/>
</dbReference>
<evidence type="ECO:0000256" key="1">
    <source>
        <dbReference type="ARBA" id="ARBA00022737"/>
    </source>
</evidence>
<dbReference type="RefSeq" id="WP_025085340.1">
    <property type="nucleotide sequence ID" value="NZ_AZES01000094.1"/>
</dbReference>
<accession>A0A0R1PCL5</accession>
<dbReference type="InterPro" id="IPR004341">
    <property type="entry name" value="CAT_RNA-bd_dom"/>
</dbReference>
<gene>
    <name evidence="3" type="ORF">FD33_GL000248</name>
</gene>
<dbReference type="InterPro" id="IPR050661">
    <property type="entry name" value="BglG_antiterminators"/>
</dbReference>
<dbReference type="PROSITE" id="PS51372">
    <property type="entry name" value="PRD_2"/>
    <property type="match status" value="2"/>
</dbReference>
<dbReference type="PATRIC" id="fig|1122151.5.peg.257"/>
<dbReference type="GeneID" id="96668312"/>
<comment type="caution">
    <text evidence="3">The sequence shown here is derived from an EMBL/GenBank/DDBJ whole genome shotgun (WGS) entry which is preliminary data.</text>
</comment>
<organism evidence="3 4">
    <name type="scientific">Companilactobacillus paralimentarius DSM 13238 = JCM 10415</name>
    <dbReference type="NCBI Taxonomy" id="1122151"/>
    <lineage>
        <taxon>Bacteria</taxon>
        <taxon>Bacillati</taxon>
        <taxon>Bacillota</taxon>
        <taxon>Bacilli</taxon>
        <taxon>Lactobacillales</taxon>
        <taxon>Lactobacillaceae</taxon>
        <taxon>Companilactobacillus</taxon>
    </lineage>
</organism>
<dbReference type="PANTHER" id="PTHR30185">
    <property type="entry name" value="CRYPTIC BETA-GLUCOSIDE BGL OPERON ANTITERMINATOR"/>
    <property type="match status" value="1"/>
</dbReference>
<dbReference type="InterPro" id="IPR036650">
    <property type="entry name" value="CAT_RNA-bd_dom_sf"/>
</dbReference>
<dbReference type="Proteomes" id="UP000051908">
    <property type="component" value="Unassembled WGS sequence"/>
</dbReference>
<dbReference type="GO" id="GO:0006355">
    <property type="term" value="P:regulation of DNA-templated transcription"/>
    <property type="evidence" value="ECO:0007669"/>
    <property type="project" value="InterPro"/>
</dbReference>
<sequence length="276" mass="31078">MKIKKVLNSSVVLAVNDQNQEFILLGKGIGYGKKAGTTLESNSYNQVFVPVSNGNVEQLLTSIAQSSPKLIEIAQKIINYATDSLNTKLSDALYVSLLDHLKFALEREEHGIVITNKVYWEIKTYYSKEFSVGTYAVKLLNQEMGTKFSDQEASNIAAHIINAENGSDDRRDALKASQIIGRIVNIIKYQFQGGINDSAPNFQRCIVHIKFLIERIIADNMFENDDPAIFAIVKSKDEQAFQIAQKVSDYIKIKFGEPLTDEELMLMTMQIQRIDK</sequence>
<dbReference type="GO" id="GO:0003723">
    <property type="term" value="F:RNA binding"/>
    <property type="evidence" value="ECO:0007669"/>
    <property type="project" value="InterPro"/>
</dbReference>
<dbReference type="Gene3D" id="2.30.24.10">
    <property type="entry name" value="CAT RNA-binding domain"/>
    <property type="match status" value="1"/>
</dbReference>